<feature type="compositionally biased region" description="Low complexity" evidence="1">
    <location>
        <begin position="37"/>
        <end position="52"/>
    </location>
</feature>
<feature type="region of interest" description="Disordered" evidence="1">
    <location>
        <begin position="28"/>
        <end position="54"/>
    </location>
</feature>
<gene>
    <name evidence="3" type="ORF">PMAYCL1PPCAC_02929</name>
</gene>
<keyword evidence="4" id="KW-1185">Reference proteome</keyword>
<keyword evidence="2" id="KW-0812">Transmembrane</keyword>
<dbReference type="Proteomes" id="UP001328107">
    <property type="component" value="Unassembled WGS sequence"/>
</dbReference>
<sequence length="134" mass="14359">MKDRQVDLPQLFSDVSRTVSGIRSMLGTDSVYEGEESSSSSSGSSSSSSSSSPLGGMCFKACGMEDIQYAARSAGDLLQSARMCLLVSTFITLLSLVLLTSLSAYLIYRRLPPRSTPSIVHTLFPDRNKSTSST</sequence>
<accession>A0AAN5C8E9</accession>
<name>A0AAN5C8E9_9BILA</name>
<organism evidence="3 4">
    <name type="scientific">Pristionchus mayeri</name>
    <dbReference type="NCBI Taxonomy" id="1317129"/>
    <lineage>
        <taxon>Eukaryota</taxon>
        <taxon>Metazoa</taxon>
        <taxon>Ecdysozoa</taxon>
        <taxon>Nematoda</taxon>
        <taxon>Chromadorea</taxon>
        <taxon>Rhabditida</taxon>
        <taxon>Rhabditina</taxon>
        <taxon>Diplogasteromorpha</taxon>
        <taxon>Diplogasteroidea</taxon>
        <taxon>Neodiplogasteridae</taxon>
        <taxon>Pristionchus</taxon>
    </lineage>
</organism>
<evidence type="ECO:0000256" key="1">
    <source>
        <dbReference type="SAM" id="MobiDB-lite"/>
    </source>
</evidence>
<dbReference type="EMBL" id="BTRK01000001">
    <property type="protein sequence ID" value="GMR32734.1"/>
    <property type="molecule type" value="Genomic_DNA"/>
</dbReference>
<proteinExistence type="predicted"/>
<keyword evidence="2" id="KW-0472">Membrane</keyword>
<comment type="caution">
    <text evidence="3">The sequence shown here is derived from an EMBL/GenBank/DDBJ whole genome shotgun (WGS) entry which is preliminary data.</text>
</comment>
<dbReference type="AlphaFoldDB" id="A0AAN5C8E9"/>
<evidence type="ECO:0000313" key="3">
    <source>
        <dbReference type="EMBL" id="GMR32734.1"/>
    </source>
</evidence>
<evidence type="ECO:0000256" key="2">
    <source>
        <dbReference type="SAM" id="Phobius"/>
    </source>
</evidence>
<protein>
    <submittedName>
        <fullName evidence="3">Uncharacterized protein</fullName>
    </submittedName>
</protein>
<reference evidence="4" key="1">
    <citation type="submission" date="2022-10" db="EMBL/GenBank/DDBJ databases">
        <title>Genome assembly of Pristionchus species.</title>
        <authorList>
            <person name="Yoshida K."/>
            <person name="Sommer R.J."/>
        </authorList>
    </citation>
    <scope>NUCLEOTIDE SEQUENCE [LARGE SCALE GENOMIC DNA]</scope>
    <source>
        <strain evidence="4">RS5460</strain>
    </source>
</reference>
<feature type="transmembrane region" description="Helical" evidence="2">
    <location>
        <begin position="85"/>
        <end position="108"/>
    </location>
</feature>
<evidence type="ECO:0000313" key="4">
    <source>
        <dbReference type="Proteomes" id="UP001328107"/>
    </source>
</evidence>
<keyword evidence="2" id="KW-1133">Transmembrane helix</keyword>